<proteinExistence type="inferred from homology"/>
<dbReference type="FunFam" id="2.40.50.140:FF:000097">
    <property type="entry name" value="23S rRNA (uracil(1939)-C(5))-methyltransferase RlmD"/>
    <property type="match status" value="1"/>
</dbReference>
<dbReference type="AlphaFoldDB" id="A0A173TFC0"/>
<organism evidence="7 8">
    <name type="scientific">Eubacterium ramulus</name>
    <dbReference type="NCBI Taxonomy" id="39490"/>
    <lineage>
        <taxon>Bacteria</taxon>
        <taxon>Bacillati</taxon>
        <taxon>Bacillota</taxon>
        <taxon>Clostridia</taxon>
        <taxon>Eubacteriales</taxon>
        <taxon>Eubacteriaceae</taxon>
        <taxon>Eubacterium</taxon>
    </lineage>
</organism>
<dbReference type="GeneID" id="97389706"/>
<evidence type="ECO:0000256" key="4">
    <source>
        <dbReference type="PROSITE-ProRule" id="PRU01024"/>
    </source>
</evidence>
<dbReference type="RefSeq" id="WP_055290180.1">
    <property type="nucleotide sequence ID" value="NZ_CP173382.1"/>
</dbReference>
<reference evidence="7 8" key="1">
    <citation type="submission" date="2015-09" db="EMBL/GenBank/DDBJ databases">
        <authorList>
            <consortium name="Pathogen Informatics"/>
        </authorList>
    </citation>
    <scope>NUCLEOTIDE SEQUENCE [LARGE SCALE GENOMIC DNA]</scope>
    <source>
        <strain evidence="7 8">2789STDY5608891</strain>
    </source>
</reference>
<accession>A0A173TFC0</accession>
<name>A0A173TFC0_EUBRA</name>
<dbReference type="Gene3D" id="2.40.50.1070">
    <property type="match status" value="1"/>
</dbReference>
<dbReference type="PROSITE" id="PS50926">
    <property type="entry name" value="TRAM"/>
    <property type="match status" value="1"/>
</dbReference>
<dbReference type="GO" id="GO:0070475">
    <property type="term" value="P:rRNA base methylation"/>
    <property type="evidence" value="ECO:0007669"/>
    <property type="project" value="TreeGrafter"/>
</dbReference>
<dbReference type="InterPro" id="IPR010280">
    <property type="entry name" value="U5_MeTrfase_fam"/>
</dbReference>
<evidence type="ECO:0000256" key="3">
    <source>
        <dbReference type="ARBA" id="ARBA00022691"/>
    </source>
</evidence>
<dbReference type="PANTHER" id="PTHR11061:SF30">
    <property type="entry name" value="TRNA (URACIL(54)-C(5))-METHYLTRANSFERASE"/>
    <property type="match status" value="1"/>
</dbReference>
<feature type="active site" evidence="5">
    <location>
        <position position="413"/>
    </location>
</feature>
<evidence type="ECO:0000313" key="7">
    <source>
        <dbReference type="EMBL" id="CUN00866.1"/>
    </source>
</evidence>
<dbReference type="InterPro" id="IPR002792">
    <property type="entry name" value="TRAM_dom"/>
</dbReference>
<dbReference type="Pfam" id="PF05958">
    <property type="entry name" value="tRNA_U5-meth_tr"/>
    <property type="match status" value="1"/>
</dbReference>
<dbReference type="Pfam" id="PF01938">
    <property type="entry name" value="TRAM"/>
    <property type="match status" value="1"/>
</dbReference>
<evidence type="ECO:0000256" key="1">
    <source>
        <dbReference type="ARBA" id="ARBA00022603"/>
    </source>
</evidence>
<dbReference type="PANTHER" id="PTHR11061">
    <property type="entry name" value="RNA M5U METHYLTRANSFERASE"/>
    <property type="match status" value="1"/>
</dbReference>
<dbReference type="EC" id="2.1.1.189" evidence="7"/>
<feature type="binding site" evidence="4">
    <location>
        <position position="282"/>
    </location>
    <ligand>
        <name>S-adenosyl-L-methionine</name>
        <dbReference type="ChEBI" id="CHEBI:59789"/>
    </ligand>
</feature>
<feature type="binding site" evidence="4">
    <location>
        <position position="332"/>
    </location>
    <ligand>
        <name>S-adenosyl-L-methionine</name>
        <dbReference type="ChEBI" id="CHEBI:59789"/>
    </ligand>
</feature>
<dbReference type="Gene3D" id="3.40.50.150">
    <property type="entry name" value="Vaccinia Virus protein VP39"/>
    <property type="match status" value="1"/>
</dbReference>
<dbReference type="FunFam" id="2.40.50.1070:FF:000003">
    <property type="entry name" value="23S rRNA (Uracil-5-)-methyltransferase RumA"/>
    <property type="match status" value="1"/>
</dbReference>
<dbReference type="InterPro" id="IPR029063">
    <property type="entry name" value="SAM-dependent_MTases_sf"/>
</dbReference>
<evidence type="ECO:0000313" key="8">
    <source>
        <dbReference type="Proteomes" id="UP000095492"/>
    </source>
</evidence>
<feature type="binding site" evidence="4">
    <location>
        <position position="311"/>
    </location>
    <ligand>
        <name>S-adenosyl-L-methionine</name>
        <dbReference type="ChEBI" id="CHEBI:59789"/>
    </ligand>
</feature>
<keyword evidence="3 4" id="KW-0949">S-adenosyl-L-methionine</keyword>
<dbReference type="STRING" id="39490.ERS852448_01452"/>
<dbReference type="InterPro" id="IPR030390">
    <property type="entry name" value="MeTrfase_TrmA_AS"/>
</dbReference>
<dbReference type="InterPro" id="IPR012340">
    <property type="entry name" value="NA-bd_OB-fold"/>
</dbReference>
<keyword evidence="1 4" id="KW-0489">Methyltransferase</keyword>
<keyword evidence="2 4" id="KW-0808">Transferase</keyword>
<dbReference type="Gene3D" id="2.40.50.140">
    <property type="entry name" value="Nucleic acid-binding proteins"/>
    <property type="match status" value="1"/>
</dbReference>
<comment type="similarity">
    <text evidence="4">Belongs to the class I-like SAM-binding methyltransferase superfamily. RNA M5U methyltransferase family.</text>
</comment>
<feature type="active site" description="Nucleophile" evidence="4">
    <location>
        <position position="413"/>
    </location>
</feature>
<dbReference type="NCBIfam" id="TIGR00479">
    <property type="entry name" value="rumA"/>
    <property type="match status" value="1"/>
</dbReference>
<evidence type="ECO:0000259" key="6">
    <source>
        <dbReference type="PROSITE" id="PS50926"/>
    </source>
</evidence>
<dbReference type="PROSITE" id="PS51687">
    <property type="entry name" value="SAM_MT_RNA_M5U"/>
    <property type="match status" value="1"/>
</dbReference>
<gene>
    <name evidence="7" type="primary">rlmCD_1</name>
    <name evidence="7" type="ORF">ERS852448_01452</name>
</gene>
<feature type="domain" description="TRAM" evidence="6">
    <location>
        <begin position="1"/>
        <end position="58"/>
    </location>
</feature>
<dbReference type="SUPFAM" id="SSF53335">
    <property type="entry name" value="S-adenosyl-L-methionine-dependent methyltransferases"/>
    <property type="match status" value="1"/>
</dbReference>
<feature type="binding site" evidence="4">
    <location>
        <position position="386"/>
    </location>
    <ligand>
        <name>S-adenosyl-L-methionine</name>
        <dbReference type="ChEBI" id="CHEBI:59789"/>
    </ligand>
</feature>
<sequence length="458" mass="51436">MQKNDELILKIEDMGVDGAGIGKSDGMTFFVKDAVIGDVVRAKIIKLKKTYGYARLMELLEASADRVEPNCPYYRQCGGCQIQALSYEKQLEFKENKVRNNLERIGGFTKIPMEPIVGMDEPYHYRNKAQFPVGTDKEGHIVTGFYAGRTHTIIPNRDCALGLPVNREILDIVIDFMEKYHISAYDEKTGKGLVRHVLIRCGFSSQEKMVCLIINGKSLPHGEKLVEALRKIDGMTSISLNCNTGRTNVILGHRTIVLWGQEYITDQIGDISYEISPVSFYQVNPVQTEKLYGLALEYADLHGEETVWDLYCGIGTISLFLAQKAKQVYGVEIIPQAIENAKRNAVKNGIENAEFFVGKSEEVLPEFYEKEAAAGRKAYADVIVVDPPRKGCDEKLLDTIVKMAPDRVVYVSCDSATLARDLKILCEQGYELKRVRAVDQFCHTVHTEAVCCLHRVNM</sequence>
<dbReference type="Proteomes" id="UP000095492">
    <property type="component" value="Unassembled WGS sequence"/>
</dbReference>
<dbReference type="GO" id="GO:0070041">
    <property type="term" value="F:rRNA (uridine-C5-)-methyltransferase activity"/>
    <property type="evidence" value="ECO:0007669"/>
    <property type="project" value="UniProtKB-ARBA"/>
</dbReference>
<dbReference type="PROSITE" id="PS01230">
    <property type="entry name" value="TRMA_1"/>
    <property type="match status" value="1"/>
</dbReference>
<dbReference type="EMBL" id="CYYA01000008">
    <property type="protein sequence ID" value="CUN00866.1"/>
    <property type="molecule type" value="Genomic_DNA"/>
</dbReference>
<evidence type="ECO:0000256" key="5">
    <source>
        <dbReference type="PROSITE-ProRule" id="PRU10015"/>
    </source>
</evidence>
<evidence type="ECO:0000256" key="2">
    <source>
        <dbReference type="ARBA" id="ARBA00022679"/>
    </source>
</evidence>
<dbReference type="CDD" id="cd02440">
    <property type="entry name" value="AdoMet_MTases"/>
    <property type="match status" value="1"/>
</dbReference>
<dbReference type="SUPFAM" id="SSF50249">
    <property type="entry name" value="Nucleic acid-binding proteins"/>
    <property type="match status" value="1"/>
</dbReference>
<protein>
    <submittedName>
        <fullName evidence="7">23S rRNA (Uracil-C(5))-methyltransferase RlmCD</fullName>
        <ecNumber evidence="7">2.1.1.189</ecNumber>
    </submittedName>
</protein>
<dbReference type="OrthoDB" id="9804590at2"/>
<dbReference type="FunFam" id="3.40.50.150:FF:000009">
    <property type="entry name" value="23S rRNA (Uracil(1939)-C(5))-methyltransferase RlmD"/>
    <property type="match status" value="1"/>
</dbReference>